<sequence>MKAVVWRGERELNIESVEDARIEAPTDVLMRITSSAICGTDLHIYEGRMGDFNGNVIGHEPLGVVEEVGPAVVSIKKGDRVVVPTHICCGFCYNCVRGDSASCLITHPGAAGAAYGYPGMGPYKGTQTELVRVPFADANCLRLPGEPGDDWEHDFVLLADAFPSGYHATELAHVSTGDSVAIFGAGAIGLLAAYCALFRGASEVYMVDYIPERLKKAEELGAIPIDFRVGDPVEQIREMHGRQRKSAGPTWRGEDIMGGVDCGIDAIGFQARDRANPDREKPNQVIEDLSRLINPNGRLGIIGVFVPNDTRPVGEIEKQGNLVVPWQTLFKNNISIGMGRDHDERYNTQLRDMIIAGRLKPGRIVSHRLPLSQAPSAFQQFDARANGYIKVILDPHQ</sequence>
<dbReference type="Proteomes" id="UP001344906">
    <property type="component" value="Unassembled WGS sequence"/>
</dbReference>
<accession>A0ABQ6G0U8</accession>
<comment type="cofactor">
    <cofactor evidence="1">
        <name>Zn(2+)</name>
        <dbReference type="ChEBI" id="CHEBI:29105"/>
    </cofactor>
</comment>
<evidence type="ECO:0000313" key="7">
    <source>
        <dbReference type="EMBL" id="GLV59715.1"/>
    </source>
</evidence>
<comment type="caution">
    <text evidence="7">The sequence shown here is derived from an EMBL/GenBank/DDBJ whole genome shotgun (WGS) entry which is preliminary data.</text>
</comment>
<keyword evidence="8" id="KW-1185">Reference proteome</keyword>
<feature type="domain" description="Alcohol dehydrogenase-like N-terminal" evidence="6">
    <location>
        <begin position="25"/>
        <end position="137"/>
    </location>
</feature>
<evidence type="ECO:0000313" key="8">
    <source>
        <dbReference type="Proteomes" id="UP001344906"/>
    </source>
</evidence>
<protein>
    <submittedName>
        <fullName evidence="7">Aldehyde dehydrogenase</fullName>
    </submittedName>
</protein>
<dbReference type="EMBL" id="BSRI01000002">
    <property type="protein sequence ID" value="GLV59715.1"/>
    <property type="molecule type" value="Genomic_DNA"/>
</dbReference>
<evidence type="ECO:0000256" key="2">
    <source>
        <dbReference type="ARBA" id="ARBA00008072"/>
    </source>
</evidence>
<dbReference type="CDD" id="cd08282">
    <property type="entry name" value="PFDH_like"/>
    <property type="match status" value="1"/>
</dbReference>
<dbReference type="Gene3D" id="3.90.180.10">
    <property type="entry name" value="Medium-chain alcohol dehydrogenases, catalytic domain"/>
    <property type="match status" value="1"/>
</dbReference>
<dbReference type="SUPFAM" id="SSF51735">
    <property type="entry name" value="NAD(P)-binding Rossmann-fold domains"/>
    <property type="match status" value="1"/>
</dbReference>
<dbReference type="InterPro" id="IPR036291">
    <property type="entry name" value="NAD(P)-bd_dom_sf"/>
</dbReference>
<evidence type="ECO:0000256" key="3">
    <source>
        <dbReference type="ARBA" id="ARBA00022723"/>
    </source>
</evidence>
<dbReference type="PANTHER" id="PTHR42813:SF3">
    <property type="entry name" value="GLUTATHIONE-INDEPENDENT FORMALDEHYDE DEHYDROGENASE"/>
    <property type="match status" value="1"/>
</dbReference>
<dbReference type="InterPro" id="IPR011032">
    <property type="entry name" value="GroES-like_sf"/>
</dbReference>
<evidence type="ECO:0000256" key="4">
    <source>
        <dbReference type="ARBA" id="ARBA00022833"/>
    </source>
</evidence>
<keyword evidence="5" id="KW-0520">NAD</keyword>
<keyword evidence="3" id="KW-0479">Metal-binding</keyword>
<dbReference type="RefSeq" id="WP_338256484.1">
    <property type="nucleotide sequence ID" value="NZ_BSRI01000002.1"/>
</dbReference>
<evidence type="ECO:0000259" key="6">
    <source>
        <dbReference type="Pfam" id="PF08240"/>
    </source>
</evidence>
<dbReference type="Gene3D" id="3.40.50.720">
    <property type="entry name" value="NAD(P)-binding Rossmann-like Domain"/>
    <property type="match status" value="1"/>
</dbReference>
<dbReference type="SUPFAM" id="SSF50129">
    <property type="entry name" value="GroES-like"/>
    <property type="match status" value="1"/>
</dbReference>
<dbReference type="Pfam" id="PF08240">
    <property type="entry name" value="ADH_N"/>
    <property type="match status" value="1"/>
</dbReference>
<evidence type="ECO:0000256" key="5">
    <source>
        <dbReference type="ARBA" id="ARBA00023027"/>
    </source>
</evidence>
<keyword evidence="4" id="KW-0862">Zinc</keyword>
<gene>
    <name evidence="7" type="ORF">KDH_65410</name>
</gene>
<organism evidence="7 8">
    <name type="scientific">Dictyobacter halimunensis</name>
    <dbReference type="NCBI Taxonomy" id="3026934"/>
    <lineage>
        <taxon>Bacteria</taxon>
        <taxon>Bacillati</taxon>
        <taxon>Chloroflexota</taxon>
        <taxon>Ktedonobacteria</taxon>
        <taxon>Ktedonobacterales</taxon>
        <taxon>Dictyobacteraceae</taxon>
        <taxon>Dictyobacter</taxon>
    </lineage>
</organism>
<dbReference type="PANTHER" id="PTHR42813">
    <property type="entry name" value="ZINC-TYPE ALCOHOL DEHYDROGENASE-LIKE"/>
    <property type="match status" value="1"/>
</dbReference>
<dbReference type="InterPro" id="IPR013154">
    <property type="entry name" value="ADH-like_N"/>
</dbReference>
<proteinExistence type="inferred from homology"/>
<reference evidence="7 8" key="1">
    <citation type="submission" date="2023-02" db="EMBL/GenBank/DDBJ databases">
        <title>Dictyobacter halimunensis sp. nov., a new member of the class Ktedonobacteria from forest soil in a geothermal area.</title>
        <authorList>
            <person name="Rachmania M.K."/>
            <person name="Ningsih F."/>
            <person name="Sakai Y."/>
            <person name="Yabe S."/>
            <person name="Yokota A."/>
            <person name="Sjamsuridzal W."/>
        </authorList>
    </citation>
    <scope>NUCLEOTIDE SEQUENCE [LARGE SCALE GENOMIC DNA]</scope>
    <source>
        <strain evidence="7 8">S3.2.2.5</strain>
    </source>
</reference>
<comment type="similarity">
    <text evidence="2">Belongs to the zinc-containing alcohol dehydrogenase family.</text>
</comment>
<name>A0ABQ6G0U8_9CHLR</name>
<evidence type="ECO:0000256" key="1">
    <source>
        <dbReference type="ARBA" id="ARBA00001947"/>
    </source>
</evidence>